<dbReference type="InterPro" id="IPR029063">
    <property type="entry name" value="SAM-dependent_MTases_sf"/>
</dbReference>
<dbReference type="GO" id="GO:0032259">
    <property type="term" value="P:methylation"/>
    <property type="evidence" value="ECO:0007669"/>
    <property type="project" value="UniProtKB-KW"/>
</dbReference>
<dbReference type="EMBL" id="BRXZ01003508">
    <property type="protein sequence ID" value="GMH56101.1"/>
    <property type="molecule type" value="Genomic_DNA"/>
</dbReference>
<evidence type="ECO:0000313" key="5">
    <source>
        <dbReference type="EMBL" id="GMH56101.1"/>
    </source>
</evidence>
<gene>
    <name evidence="5" type="ORF">TrRE_jg2475</name>
</gene>
<dbReference type="InterPro" id="IPR013217">
    <property type="entry name" value="Methyltransf_12"/>
</dbReference>
<evidence type="ECO:0000256" key="3">
    <source>
        <dbReference type="ARBA" id="ARBA00022679"/>
    </source>
</evidence>
<evidence type="ECO:0000256" key="1">
    <source>
        <dbReference type="ARBA" id="ARBA00008361"/>
    </source>
</evidence>
<dbReference type="OrthoDB" id="206031at2759"/>
<dbReference type="InterPro" id="IPR051419">
    <property type="entry name" value="Lys/N-term_MeTrsfase_sf"/>
</dbReference>
<comment type="similarity">
    <text evidence="1">Belongs to the methyltransferase superfamily.</text>
</comment>
<dbReference type="SUPFAM" id="SSF53335">
    <property type="entry name" value="S-adenosyl-L-methionine-dependent methyltransferases"/>
    <property type="match status" value="1"/>
</dbReference>
<evidence type="ECO:0000259" key="4">
    <source>
        <dbReference type="Pfam" id="PF08242"/>
    </source>
</evidence>
<dbReference type="PANTHER" id="PTHR12176">
    <property type="entry name" value="SAM-DEPENDENT METHYLTRANSFERASE SUPERFAMILY PROTEIN"/>
    <property type="match status" value="1"/>
</dbReference>
<accession>A0A9W6ZPP2</accession>
<dbReference type="Pfam" id="PF08242">
    <property type="entry name" value="Methyltransf_12"/>
    <property type="match status" value="1"/>
</dbReference>
<comment type="caution">
    <text evidence="5">The sequence shown here is derived from an EMBL/GenBank/DDBJ whole genome shotgun (WGS) entry which is preliminary data.</text>
</comment>
<dbReference type="AlphaFoldDB" id="A0A9W6ZPP2"/>
<feature type="domain" description="Methyltransferase type 12" evidence="4">
    <location>
        <begin position="85"/>
        <end position="189"/>
    </location>
</feature>
<keyword evidence="3" id="KW-0808">Transferase</keyword>
<dbReference type="GO" id="GO:0008168">
    <property type="term" value="F:methyltransferase activity"/>
    <property type="evidence" value="ECO:0007669"/>
    <property type="project" value="UniProtKB-KW"/>
</dbReference>
<proteinExistence type="inferred from homology"/>
<evidence type="ECO:0000256" key="2">
    <source>
        <dbReference type="ARBA" id="ARBA00022603"/>
    </source>
</evidence>
<keyword evidence="6" id="KW-1185">Reference proteome</keyword>
<protein>
    <recommendedName>
        <fullName evidence="4">Methyltransferase type 12 domain-containing protein</fullName>
    </recommendedName>
</protein>
<keyword evidence="2" id="KW-0489">Methyltransferase</keyword>
<evidence type="ECO:0000313" key="6">
    <source>
        <dbReference type="Proteomes" id="UP001165082"/>
    </source>
</evidence>
<organism evidence="5 6">
    <name type="scientific">Triparma retinervis</name>
    <dbReference type="NCBI Taxonomy" id="2557542"/>
    <lineage>
        <taxon>Eukaryota</taxon>
        <taxon>Sar</taxon>
        <taxon>Stramenopiles</taxon>
        <taxon>Ochrophyta</taxon>
        <taxon>Bolidophyceae</taxon>
        <taxon>Parmales</taxon>
        <taxon>Triparmaceae</taxon>
        <taxon>Triparma</taxon>
    </lineage>
</organism>
<reference evidence="5" key="1">
    <citation type="submission" date="2022-07" db="EMBL/GenBank/DDBJ databases">
        <title>Genome analysis of Parmales, a sister group of diatoms, reveals the evolutionary specialization of diatoms from phago-mixotrophs to photoautotrophs.</title>
        <authorList>
            <person name="Ban H."/>
            <person name="Sato S."/>
            <person name="Yoshikawa S."/>
            <person name="Kazumasa Y."/>
            <person name="Nakamura Y."/>
            <person name="Ichinomiya M."/>
            <person name="Saitoh K."/>
            <person name="Sato N."/>
            <person name="Blanc-Mathieu R."/>
            <person name="Endo H."/>
            <person name="Kuwata A."/>
            <person name="Ogata H."/>
        </authorList>
    </citation>
    <scope>NUCLEOTIDE SEQUENCE</scope>
</reference>
<sequence>MFARNLRFGLLRGSEITFQRIHRVPTRGLSTNQPPKLDNPDYWTSFYQRKAGAPFDWFVDDAEVIQEIAEHVRSMTQPSSRSSVLHIGCGTSILSEALFRETTLKLLLHTDIDETAVRQTQERLGGAALSGQGHRVEVDDILNSKFCTHNFDVVVDKGVVDCFVHSGNDEALKQALDNIKSALSPTGKLVMVTNDDYVMREGDFIKLGLMRDWDVPRMKSVELVGEETGFACNMFTISPRDKN</sequence>
<name>A0A9W6ZPP2_9STRA</name>
<dbReference type="Gene3D" id="3.40.50.150">
    <property type="entry name" value="Vaccinia Virus protein VP39"/>
    <property type="match status" value="1"/>
</dbReference>
<dbReference type="Proteomes" id="UP001165082">
    <property type="component" value="Unassembled WGS sequence"/>
</dbReference>